<dbReference type="AlphaFoldDB" id="A0AAD5RQI8"/>
<reference evidence="1" key="1">
    <citation type="submission" date="2022-07" db="EMBL/GenBank/DDBJ databases">
        <title>Draft genome sequence of Zalerion maritima ATCC 34329, a (micro)plastics degrading marine fungus.</title>
        <authorList>
            <person name="Paco A."/>
            <person name="Goncalves M.F.M."/>
            <person name="Rocha-Santos T.A.P."/>
            <person name="Alves A."/>
        </authorList>
    </citation>
    <scope>NUCLEOTIDE SEQUENCE</scope>
    <source>
        <strain evidence="1">ATCC 34329</strain>
    </source>
</reference>
<dbReference type="Proteomes" id="UP001201980">
    <property type="component" value="Unassembled WGS sequence"/>
</dbReference>
<accession>A0AAD5RQI8</accession>
<evidence type="ECO:0000313" key="2">
    <source>
        <dbReference type="Proteomes" id="UP001201980"/>
    </source>
</evidence>
<dbReference type="EMBL" id="JAKWBI020000164">
    <property type="protein sequence ID" value="KAJ2900964.1"/>
    <property type="molecule type" value="Genomic_DNA"/>
</dbReference>
<gene>
    <name evidence="1" type="ORF">MKZ38_002199</name>
</gene>
<proteinExistence type="predicted"/>
<keyword evidence="2" id="KW-1185">Reference proteome</keyword>
<sequence>MPIKVAAGAATTFAAFSMAGAGAIAPFALMHPGTQDRLEAQTNKWAPRWEKGIHHFTKPIERGVKAIEPPIARTVQSIEQTLPLEQAAKAVDRRIRRSIDGIDSRNKRVQVGVRLV</sequence>
<name>A0AAD5RQI8_9PEZI</name>
<evidence type="ECO:0000313" key="1">
    <source>
        <dbReference type="EMBL" id="KAJ2900964.1"/>
    </source>
</evidence>
<comment type="caution">
    <text evidence="1">The sequence shown here is derived from an EMBL/GenBank/DDBJ whole genome shotgun (WGS) entry which is preliminary data.</text>
</comment>
<organism evidence="1 2">
    <name type="scientific">Zalerion maritima</name>
    <dbReference type="NCBI Taxonomy" id="339359"/>
    <lineage>
        <taxon>Eukaryota</taxon>
        <taxon>Fungi</taxon>
        <taxon>Dikarya</taxon>
        <taxon>Ascomycota</taxon>
        <taxon>Pezizomycotina</taxon>
        <taxon>Sordariomycetes</taxon>
        <taxon>Lulworthiomycetidae</taxon>
        <taxon>Lulworthiales</taxon>
        <taxon>Lulworthiaceae</taxon>
        <taxon>Zalerion</taxon>
    </lineage>
</organism>
<protein>
    <submittedName>
        <fullName evidence="1">Uncharacterized protein</fullName>
    </submittedName>
</protein>